<dbReference type="Gene3D" id="3.30.70.100">
    <property type="match status" value="1"/>
</dbReference>
<evidence type="ECO:0000313" key="2">
    <source>
        <dbReference type="Proteomes" id="UP000054869"/>
    </source>
</evidence>
<proteinExistence type="predicted"/>
<protein>
    <recommendedName>
        <fullName evidence="3">RNA signal recognition particle 4.5S RNA</fullName>
    </recommendedName>
</protein>
<dbReference type="PATRIC" id="fig|45067.4.peg.151"/>
<gene>
    <name evidence="1" type="ORF">Llan_0146</name>
</gene>
<reference evidence="1 2" key="1">
    <citation type="submission" date="2015-11" db="EMBL/GenBank/DDBJ databases">
        <title>Genomic analysis of 38 Legionella species identifies large and diverse effector repertoires.</title>
        <authorList>
            <person name="Burstein D."/>
            <person name="Amaro F."/>
            <person name="Zusman T."/>
            <person name="Lifshitz Z."/>
            <person name="Cohen O."/>
            <person name="Gilbert J.A."/>
            <person name="Pupko T."/>
            <person name="Shuman H.A."/>
            <person name="Segal G."/>
        </authorList>
    </citation>
    <scope>NUCLEOTIDE SEQUENCE [LARGE SCALE GENOMIC DNA]</scope>
    <source>
        <strain evidence="1 2">ATCC 49751</strain>
    </source>
</reference>
<dbReference type="RefSeq" id="WP_028374367.1">
    <property type="nucleotide sequence ID" value="NZ_CAAAJD010000007.1"/>
</dbReference>
<comment type="caution">
    <text evidence="1">The sequence shown here is derived from an EMBL/GenBank/DDBJ whole genome shotgun (WGS) entry which is preliminary data.</text>
</comment>
<dbReference type="PIRSF" id="PIRSF007028">
    <property type="entry name" value="UCP007028"/>
    <property type="match status" value="1"/>
</dbReference>
<evidence type="ECO:0008006" key="3">
    <source>
        <dbReference type="Google" id="ProtNLM"/>
    </source>
</evidence>
<accession>A0A0W0VZ92</accession>
<dbReference type="AlphaFoldDB" id="A0A0W0VZ92"/>
<dbReference type="InterPro" id="IPR011008">
    <property type="entry name" value="Dimeric_a/b-barrel"/>
</dbReference>
<keyword evidence="2" id="KW-1185">Reference proteome</keyword>
<organism evidence="1 2">
    <name type="scientific">Legionella lansingensis</name>
    <dbReference type="NCBI Taxonomy" id="45067"/>
    <lineage>
        <taxon>Bacteria</taxon>
        <taxon>Pseudomonadati</taxon>
        <taxon>Pseudomonadota</taxon>
        <taxon>Gammaproteobacteria</taxon>
        <taxon>Legionellales</taxon>
        <taxon>Legionellaceae</taxon>
        <taxon>Legionella</taxon>
    </lineage>
</organism>
<dbReference type="EMBL" id="LNYI01000004">
    <property type="protein sequence ID" value="KTD25400.1"/>
    <property type="molecule type" value="Genomic_DNA"/>
</dbReference>
<dbReference type="Proteomes" id="UP000054869">
    <property type="component" value="Unassembled WGS sequence"/>
</dbReference>
<dbReference type="eggNOG" id="COG5507">
    <property type="taxonomic scope" value="Bacteria"/>
</dbReference>
<dbReference type="Pfam" id="PF07237">
    <property type="entry name" value="DUF1428"/>
    <property type="match status" value="1"/>
</dbReference>
<dbReference type="OrthoDB" id="9792392at2"/>
<evidence type="ECO:0000313" key="1">
    <source>
        <dbReference type="EMBL" id="KTD25400.1"/>
    </source>
</evidence>
<name>A0A0W0VZ92_9GAMM</name>
<dbReference type="InterPro" id="IPR009874">
    <property type="entry name" value="DUF1428"/>
</dbReference>
<sequence>MAYVDGFVLPIPSNKIQEYRSMAEAAGKIWLEHGALAFRECVADDTEAKDMISFPNLAKAKNNETVVFSYIVFKSKEHRDEVNKKVMDDPRIKQSCEQYGTVFDYKRMAYGGFKVLVDL</sequence>
<dbReference type="SUPFAM" id="SSF54909">
    <property type="entry name" value="Dimeric alpha+beta barrel"/>
    <property type="match status" value="1"/>
</dbReference>